<dbReference type="PANTHER" id="PTHR38592">
    <property type="entry name" value="BLL4819 PROTEIN"/>
    <property type="match status" value="1"/>
</dbReference>
<feature type="transmembrane region" description="Helical" evidence="1">
    <location>
        <begin position="252"/>
        <end position="272"/>
    </location>
</feature>
<dbReference type="EMBL" id="JABBFW010000010">
    <property type="protein sequence ID" value="NML16396.1"/>
    <property type="molecule type" value="Genomic_DNA"/>
</dbReference>
<dbReference type="AlphaFoldDB" id="A0A848FBV4"/>
<dbReference type="InterPro" id="IPR014550">
    <property type="entry name" value="UCP028704_OpgC"/>
</dbReference>
<feature type="transmembrane region" description="Helical" evidence="1">
    <location>
        <begin position="308"/>
        <end position="326"/>
    </location>
</feature>
<reference evidence="2 3" key="1">
    <citation type="submission" date="2020-04" db="EMBL/GenBank/DDBJ databases">
        <title>Azohydromonas sp. isolated from soil.</title>
        <authorList>
            <person name="Dahal R.H."/>
        </authorList>
    </citation>
    <scope>NUCLEOTIDE SEQUENCE [LARGE SCALE GENOMIC DNA]</scope>
    <source>
        <strain evidence="2 3">G-1-1-14</strain>
    </source>
</reference>
<dbReference type="Proteomes" id="UP000574067">
    <property type="component" value="Unassembled WGS sequence"/>
</dbReference>
<keyword evidence="1" id="KW-0812">Transmembrane</keyword>
<evidence type="ECO:0000313" key="2">
    <source>
        <dbReference type="EMBL" id="NML16396.1"/>
    </source>
</evidence>
<organism evidence="2 3">
    <name type="scientific">Azohydromonas caseinilytica</name>
    <dbReference type="NCBI Taxonomy" id="2728836"/>
    <lineage>
        <taxon>Bacteria</taxon>
        <taxon>Pseudomonadati</taxon>
        <taxon>Pseudomonadota</taxon>
        <taxon>Betaproteobacteria</taxon>
        <taxon>Burkholderiales</taxon>
        <taxon>Sphaerotilaceae</taxon>
        <taxon>Azohydromonas</taxon>
    </lineage>
</organism>
<comment type="caution">
    <text evidence="2">The sequence shown here is derived from an EMBL/GenBank/DDBJ whole genome shotgun (WGS) entry which is preliminary data.</text>
</comment>
<protein>
    <submittedName>
        <fullName evidence="2">Succinyl transferase OpgC</fullName>
    </submittedName>
</protein>
<feature type="transmembrane region" description="Helical" evidence="1">
    <location>
        <begin position="377"/>
        <end position="397"/>
    </location>
</feature>
<keyword evidence="2" id="KW-0808">Transferase</keyword>
<feature type="transmembrane region" description="Helical" evidence="1">
    <location>
        <begin position="159"/>
        <end position="179"/>
    </location>
</feature>
<dbReference type="RefSeq" id="WP_169161305.1">
    <property type="nucleotide sequence ID" value="NZ_JABBFW010000010.1"/>
</dbReference>
<proteinExistence type="predicted"/>
<feature type="transmembrane region" description="Helical" evidence="1">
    <location>
        <begin position="58"/>
        <end position="75"/>
    </location>
</feature>
<accession>A0A848FBV4</accession>
<evidence type="ECO:0000313" key="3">
    <source>
        <dbReference type="Proteomes" id="UP000574067"/>
    </source>
</evidence>
<dbReference type="PANTHER" id="PTHR38592:SF3">
    <property type="entry name" value="BLL4819 PROTEIN"/>
    <property type="match status" value="1"/>
</dbReference>
<feature type="transmembrane region" description="Helical" evidence="1">
    <location>
        <begin position="21"/>
        <end position="38"/>
    </location>
</feature>
<feature type="transmembrane region" description="Helical" evidence="1">
    <location>
        <begin position="223"/>
        <end position="240"/>
    </location>
</feature>
<feature type="transmembrane region" description="Helical" evidence="1">
    <location>
        <begin position="333"/>
        <end position="357"/>
    </location>
</feature>
<feature type="transmembrane region" description="Helical" evidence="1">
    <location>
        <begin position="186"/>
        <end position="203"/>
    </location>
</feature>
<evidence type="ECO:0000256" key="1">
    <source>
        <dbReference type="SAM" id="Phobius"/>
    </source>
</evidence>
<keyword evidence="1" id="KW-1133">Transmembrane helix</keyword>
<keyword evidence="3" id="KW-1185">Reference proteome</keyword>
<sequence length="408" mass="46876">MSRWARWHYPIALARRDLRFDFLRGLAILSLVTAHFEAFNWSNFVFWERLGVVTGAEMFVMAAGLVLGQIFRYAVDQQQGMEPVAQRLLRRAFELYRAQVGLVLVVMAVAALGWFDMTAVSTFTDRFAGKTYPLLPDPGSPWHVQLGQVLLLQRTPHQIQIQILSLYVVLMLVSPLFVWLLKVRLLGVYVALTWAVYFAGWLSPVDYRLLNMQFEYAFPLPNWQLLYAHALLVGYFRKEIGDWLARGRRRALVATLCVVLALAFFMFAQATANPSFPAWSRLELMAPETFQHWYDAYFGKNRLGPGRVLNAAVLFAALYALLTWFWQPMSRLLGWLLIPLGESSLYVFLMHVPFLFLIDQLPGYFDGVASFESSWPYLIWINTALYAGIILGLWALVRGRVLFSVIPR</sequence>
<gene>
    <name evidence="2" type="primary">opgC</name>
    <name evidence="2" type="ORF">HHL10_15545</name>
</gene>
<keyword evidence="1" id="KW-0472">Membrane</keyword>
<name>A0A848FBV4_9BURK</name>
<feature type="transmembrane region" description="Helical" evidence="1">
    <location>
        <begin position="95"/>
        <end position="115"/>
    </location>
</feature>
<dbReference type="Pfam" id="PF10129">
    <property type="entry name" value="OpgC_C"/>
    <property type="match status" value="1"/>
</dbReference>
<dbReference type="GO" id="GO:0016740">
    <property type="term" value="F:transferase activity"/>
    <property type="evidence" value="ECO:0007669"/>
    <property type="project" value="UniProtKB-KW"/>
</dbReference>